<accession>A0ABT9XIN0</accession>
<dbReference type="Proteomes" id="UP001232973">
    <property type="component" value="Unassembled WGS sequence"/>
</dbReference>
<organism evidence="1 2">
    <name type="scientific">Alicyclobacillus cycloheptanicus</name>
    <dbReference type="NCBI Taxonomy" id="1457"/>
    <lineage>
        <taxon>Bacteria</taxon>
        <taxon>Bacillati</taxon>
        <taxon>Bacillota</taxon>
        <taxon>Bacilli</taxon>
        <taxon>Bacillales</taxon>
        <taxon>Alicyclobacillaceae</taxon>
        <taxon>Alicyclobacillus</taxon>
    </lineage>
</organism>
<comment type="caution">
    <text evidence="1">The sequence shown here is derived from an EMBL/GenBank/DDBJ whole genome shotgun (WGS) entry which is preliminary data.</text>
</comment>
<name>A0ABT9XIN0_9BACL</name>
<proteinExistence type="predicted"/>
<reference evidence="1 2" key="1">
    <citation type="submission" date="2023-07" db="EMBL/GenBank/DDBJ databases">
        <title>Genomic Encyclopedia of Type Strains, Phase IV (KMG-IV): sequencing the most valuable type-strain genomes for metagenomic binning, comparative biology and taxonomic classification.</title>
        <authorList>
            <person name="Goeker M."/>
        </authorList>
    </citation>
    <scope>NUCLEOTIDE SEQUENCE [LARGE SCALE GENOMIC DNA]</scope>
    <source>
        <strain evidence="1 2">DSM 4006</strain>
    </source>
</reference>
<evidence type="ECO:0008006" key="3">
    <source>
        <dbReference type="Google" id="ProtNLM"/>
    </source>
</evidence>
<protein>
    <recommendedName>
        <fullName evidence="3">Bacteriophage Gp15 protein</fullName>
    </recommendedName>
</protein>
<sequence length="180" mass="21213">MALESMQSRIWVTDPFELKLKNARRLIRRWRDFYQCLSEAGSSSKGIDLEPVEQAYQYICGSNKRQLVKKIPYTGDEFWSAVTKGGSNETVTFTMSELWMILVYTESDEFWYKIEKELKSVPSAREKRERLHTLREKLQLAGYLDDLIPFIQGQVDEQDFEDAERWFYLKRLPSKGGGFE</sequence>
<evidence type="ECO:0000313" key="2">
    <source>
        <dbReference type="Proteomes" id="UP001232973"/>
    </source>
</evidence>
<evidence type="ECO:0000313" key="1">
    <source>
        <dbReference type="EMBL" id="MDQ0189633.1"/>
    </source>
</evidence>
<dbReference type="EMBL" id="JAUSTP010000009">
    <property type="protein sequence ID" value="MDQ0189633.1"/>
    <property type="molecule type" value="Genomic_DNA"/>
</dbReference>
<keyword evidence="2" id="KW-1185">Reference proteome</keyword>
<dbReference type="RefSeq" id="WP_274454567.1">
    <property type="nucleotide sequence ID" value="NZ_CP067097.1"/>
</dbReference>
<gene>
    <name evidence="1" type="ORF">J2S03_001478</name>
</gene>